<gene>
    <name evidence="1" type="ORF">HPB49_019887</name>
</gene>
<proteinExistence type="predicted"/>
<evidence type="ECO:0000313" key="1">
    <source>
        <dbReference type="EMBL" id="KAH7966853.1"/>
    </source>
</evidence>
<sequence>MSRRQTPSEFLKQIIGRPVVVKLNSGLDYRGVLACLDGYMNIALEQTEEYVNGQLKNKYGDAFIRGNNDQTERVGAVPAVNERSSPAVPDGLGRKCDDLASHVKGSGTTACWVRGHRVADRVGLPCCRASSSSSARLLAACMIPSYKRRFKSTSTNASGIKYYVKILELNASKAGLQGVDKDHVNKIIQEASKGTPYYEHQQKRQRRINVKIEAMLAELKTLNPAQLQASQCQMDVIAEKMEYTRDLNRVIVHVDMDAFYAAVEMLDNPSLRDKPMAVGSMGMLSTSNYEARKFGVRAAMPGFIAKKLCPSLIIVRPNFDKYTAFSRKIRQVLVQYDEDFTPVGLDEAYLDITEYMAMHDVEAEDVVQEMRQKVFDATQLTASAGIAANMFLAKVCSDIRKPNNQFRLPNDVDSIRKFVSSLPIRKVPGIGGVQEQLLMALGVHTCHDIWIRRAEIGHLFGEVTARFYLRAALGLGCTEVKCDSNRKSKSVEETFAEISNPQNLISKCEELCEELHQQIQEEGISGRVVTVKMKTVMFDVMTRSISLENATCKLETIKQAALRLLQQEIAAAKSSQPLRLRLMGVRLSGLDDGGPLSSSQPTLSAFLSARRTAQCPICQKTLESSSPEFVNAHVDTCLGEQEADEVQQSASDGADLRKPNYNKNRDTSGTPDELQLGSTPETSCANLVDEDIKCNMIRTSDSPKSVSFKEEASVPEEEPASMECPVCGHVIRETDWFKVNEHIDTCLNKPMIREMLSSQDFTSSPVPEKR</sequence>
<organism evidence="1 2">
    <name type="scientific">Dermacentor silvarum</name>
    <name type="common">Tick</name>
    <dbReference type="NCBI Taxonomy" id="543639"/>
    <lineage>
        <taxon>Eukaryota</taxon>
        <taxon>Metazoa</taxon>
        <taxon>Ecdysozoa</taxon>
        <taxon>Arthropoda</taxon>
        <taxon>Chelicerata</taxon>
        <taxon>Arachnida</taxon>
        <taxon>Acari</taxon>
        <taxon>Parasitiformes</taxon>
        <taxon>Ixodida</taxon>
        <taxon>Ixodoidea</taxon>
        <taxon>Ixodidae</taxon>
        <taxon>Rhipicephalinae</taxon>
        <taxon>Dermacentor</taxon>
    </lineage>
</organism>
<accession>A0ACB8DFR6</accession>
<reference evidence="1" key="1">
    <citation type="submission" date="2020-05" db="EMBL/GenBank/DDBJ databases">
        <title>Large-scale comparative analyses of tick genomes elucidate their genetic diversity and vector capacities.</title>
        <authorList>
            <person name="Jia N."/>
            <person name="Wang J."/>
            <person name="Shi W."/>
            <person name="Du L."/>
            <person name="Sun Y."/>
            <person name="Zhan W."/>
            <person name="Jiang J."/>
            <person name="Wang Q."/>
            <person name="Zhang B."/>
            <person name="Ji P."/>
            <person name="Sakyi L.B."/>
            <person name="Cui X."/>
            <person name="Yuan T."/>
            <person name="Jiang B."/>
            <person name="Yang W."/>
            <person name="Lam T.T.-Y."/>
            <person name="Chang Q."/>
            <person name="Ding S."/>
            <person name="Wang X."/>
            <person name="Zhu J."/>
            <person name="Ruan X."/>
            <person name="Zhao L."/>
            <person name="Wei J."/>
            <person name="Que T."/>
            <person name="Du C."/>
            <person name="Cheng J."/>
            <person name="Dai P."/>
            <person name="Han X."/>
            <person name="Huang E."/>
            <person name="Gao Y."/>
            <person name="Liu J."/>
            <person name="Shao H."/>
            <person name="Ye R."/>
            <person name="Li L."/>
            <person name="Wei W."/>
            <person name="Wang X."/>
            <person name="Wang C."/>
            <person name="Yang T."/>
            <person name="Huo Q."/>
            <person name="Li W."/>
            <person name="Guo W."/>
            <person name="Chen H."/>
            <person name="Zhou L."/>
            <person name="Ni X."/>
            <person name="Tian J."/>
            <person name="Zhou Y."/>
            <person name="Sheng Y."/>
            <person name="Liu T."/>
            <person name="Pan Y."/>
            <person name="Xia L."/>
            <person name="Li J."/>
            <person name="Zhao F."/>
            <person name="Cao W."/>
        </authorList>
    </citation>
    <scope>NUCLEOTIDE SEQUENCE</scope>
    <source>
        <strain evidence="1">Dsil-2018</strain>
    </source>
</reference>
<name>A0ACB8DFR6_DERSI</name>
<keyword evidence="2" id="KW-1185">Reference proteome</keyword>
<comment type="caution">
    <text evidence="1">The sequence shown here is derived from an EMBL/GenBank/DDBJ whole genome shotgun (WGS) entry which is preliminary data.</text>
</comment>
<dbReference type="Proteomes" id="UP000821865">
    <property type="component" value="Chromosome 2"/>
</dbReference>
<evidence type="ECO:0000313" key="2">
    <source>
        <dbReference type="Proteomes" id="UP000821865"/>
    </source>
</evidence>
<dbReference type="EMBL" id="CM023471">
    <property type="protein sequence ID" value="KAH7966853.1"/>
    <property type="molecule type" value="Genomic_DNA"/>
</dbReference>
<protein>
    <submittedName>
        <fullName evidence="1">Uncharacterized protein</fullName>
    </submittedName>
</protein>